<gene>
    <name evidence="1" type="ORF">HNP32_002762</name>
</gene>
<keyword evidence="2" id="KW-1185">Reference proteome</keyword>
<sequence length="78" mass="8200">MVKLRFCGASGKNLFFEGLTRCGVLEHLEAGFFNRTPPVLDRLASMMTTQIAASATGLVASMITTTGTTTMPSRAGTG</sequence>
<comment type="caution">
    <text evidence="1">The sequence shown here is derived from an EMBL/GenBank/DDBJ whole genome shotgun (WGS) entry which is preliminary data.</text>
</comment>
<accession>A0A7W7N442</accession>
<protein>
    <submittedName>
        <fullName evidence="1">Uncharacterized protein</fullName>
    </submittedName>
</protein>
<reference evidence="1 2" key="1">
    <citation type="submission" date="2020-08" db="EMBL/GenBank/DDBJ databases">
        <title>Functional genomics of gut bacteria from endangered species of beetles.</title>
        <authorList>
            <person name="Carlos-Shanley C."/>
        </authorList>
    </citation>
    <scope>NUCLEOTIDE SEQUENCE [LARGE SCALE GENOMIC DNA]</scope>
    <source>
        <strain evidence="1 2">S00123</strain>
    </source>
</reference>
<dbReference type="Proteomes" id="UP000539957">
    <property type="component" value="Unassembled WGS sequence"/>
</dbReference>
<organism evidence="1 2">
    <name type="scientific">Brevundimonas bullata</name>
    <dbReference type="NCBI Taxonomy" id="13160"/>
    <lineage>
        <taxon>Bacteria</taxon>
        <taxon>Pseudomonadati</taxon>
        <taxon>Pseudomonadota</taxon>
        <taxon>Alphaproteobacteria</taxon>
        <taxon>Caulobacterales</taxon>
        <taxon>Caulobacteraceae</taxon>
        <taxon>Brevundimonas</taxon>
    </lineage>
</organism>
<evidence type="ECO:0000313" key="2">
    <source>
        <dbReference type="Proteomes" id="UP000539957"/>
    </source>
</evidence>
<dbReference type="RefSeq" id="WP_221415912.1">
    <property type="nucleotide sequence ID" value="NZ_JACHKY010000004.1"/>
</dbReference>
<evidence type="ECO:0000313" key="1">
    <source>
        <dbReference type="EMBL" id="MBB4799008.1"/>
    </source>
</evidence>
<name>A0A7W7N442_9CAUL</name>
<dbReference type="EMBL" id="JACHKY010000004">
    <property type="protein sequence ID" value="MBB4799008.1"/>
    <property type="molecule type" value="Genomic_DNA"/>
</dbReference>
<dbReference type="AlphaFoldDB" id="A0A7W7N442"/>
<proteinExistence type="predicted"/>